<name>A0ABP9KFS6_9NOCA</name>
<dbReference type="Proteomes" id="UP001500603">
    <property type="component" value="Unassembled WGS sequence"/>
</dbReference>
<evidence type="ECO:0008006" key="4">
    <source>
        <dbReference type="Google" id="ProtNLM"/>
    </source>
</evidence>
<evidence type="ECO:0000313" key="3">
    <source>
        <dbReference type="Proteomes" id="UP001500603"/>
    </source>
</evidence>
<evidence type="ECO:0000256" key="1">
    <source>
        <dbReference type="SAM" id="Phobius"/>
    </source>
</evidence>
<feature type="transmembrane region" description="Helical" evidence="1">
    <location>
        <begin position="34"/>
        <end position="53"/>
    </location>
</feature>
<evidence type="ECO:0000313" key="2">
    <source>
        <dbReference type="EMBL" id="GAA5055966.1"/>
    </source>
</evidence>
<keyword evidence="1" id="KW-1133">Transmembrane helix</keyword>
<gene>
    <name evidence="2" type="ORF">GCM10023318_32750</name>
</gene>
<sequence length="199" mass="21726">MLLGGMRTMSEVSGNDRSVRPIAAADRNRRRRRMIHSAVIAVVSAVVALSVVGCGESQAKSMHVGDCGYFEKAGRGSELQRRDCTDPEAVLIVVRASAAAECPDYAYTWSPPSQMKSKPQNVCTHVNAHVGDCVNDPGNKYAHLDRLRKVPCSTPGAYQVNTRIEKHDFGVCAAVSTRYRDTASITHEQPPVSFCLHRV</sequence>
<reference evidence="3" key="1">
    <citation type="journal article" date="2019" name="Int. J. Syst. Evol. Microbiol.">
        <title>The Global Catalogue of Microorganisms (GCM) 10K type strain sequencing project: providing services to taxonomists for standard genome sequencing and annotation.</title>
        <authorList>
            <consortium name="The Broad Institute Genomics Platform"/>
            <consortium name="The Broad Institute Genome Sequencing Center for Infectious Disease"/>
            <person name="Wu L."/>
            <person name="Ma J."/>
        </authorList>
    </citation>
    <scope>NUCLEOTIDE SEQUENCE [LARGE SCALE GENOMIC DNA]</scope>
    <source>
        <strain evidence="3">JCM 18298</strain>
    </source>
</reference>
<proteinExistence type="predicted"/>
<protein>
    <recommendedName>
        <fullName evidence="4">Secreted protein</fullName>
    </recommendedName>
</protein>
<comment type="caution">
    <text evidence="2">The sequence shown here is derived from an EMBL/GenBank/DDBJ whole genome shotgun (WGS) entry which is preliminary data.</text>
</comment>
<keyword evidence="1" id="KW-0812">Transmembrane</keyword>
<accession>A0ABP9KFS6</accession>
<keyword evidence="3" id="KW-1185">Reference proteome</keyword>
<dbReference type="EMBL" id="BAABJM010000002">
    <property type="protein sequence ID" value="GAA5055966.1"/>
    <property type="molecule type" value="Genomic_DNA"/>
</dbReference>
<keyword evidence="1" id="KW-0472">Membrane</keyword>
<organism evidence="2 3">
    <name type="scientific">Nocardia callitridis</name>
    <dbReference type="NCBI Taxonomy" id="648753"/>
    <lineage>
        <taxon>Bacteria</taxon>
        <taxon>Bacillati</taxon>
        <taxon>Actinomycetota</taxon>
        <taxon>Actinomycetes</taxon>
        <taxon>Mycobacteriales</taxon>
        <taxon>Nocardiaceae</taxon>
        <taxon>Nocardia</taxon>
    </lineage>
</organism>